<comment type="cofactor">
    <cofactor evidence="2 9">
        <name>FAD</name>
        <dbReference type="ChEBI" id="CHEBI:57692"/>
    </cofactor>
</comment>
<protein>
    <recommendedName>
        <fullName evidence="9">Probable malate:quinone oxidoreductase</fullName>
        <ecNumber evidence="9">1.1.5.4</ecNumber>
    </recommendedName>
    <alternativeName>
        <fullName evidence="9">MQO</fullName>
    </alternativeName>
    <alternativeName>
        <fullName evidence="9">Malate dehydrogenase [quinone]</fullName>
    </alternativeName>
</protein>
<dbReference type="NCBIfam" id="NF003613">
    <property type="entry name" value="PRK05257.3-4"/>
    <property type="match status" value="1"/>
</dbReference>
<comment type="similarity">
    <text evidence="4 9">Belongs to the MQO family.</text>
</comment>
<dbReference type="NCBIfam" id="NF003605">
    <property type="entry name" value="PRK05257.1-4"/>
    <property type="match status" value="1"/>
</dbReference>
<name>A0ABS8MGU3_9FLAO</name>
<dbReference type="NCBIfam" id="NF003603">
    <property type="entry name" value="PRK05257.1-1"/>
    <property type="match status" value="1"/>
</dbReference>
<evidence type="ECO:0000256" key="6">
    <source>
        <dbReference type="ARBA" id="ARBA00022630"/>
    </source>
</evidence>
<organism evidence="10 11">
    <name type="scientific">Flavobacterium piscisymbiosum</name>
    <dbReference type="NCBI Taxonomy" id="2893753"/>
    <lineage>
        <taxon>Bacteria</taxon>
        <taxon>Pseudomonadati</taxon>
        <taxon>Bacteroidota</taxon>
        <taxon>Flavobacteriia</taxon>
        <taxon>Flavobacteriales</taxon>
        <taxon>Flavobacteriaceae</taxon>
        <taxon>Flavobacterium</taxon>
    </lineage>
</organism>
<dbReference type="NCBIfam" id="NF003606">
    <property type="entry name" value="PRK05257.2-1"/>
    <property type="match status" value="1"/>
</dbReference>
<comment type="caution">
    <text evidence="10">The sequence shown here is derived from an EMBL/GenBank/DDBJ whole genome shotgun (WGS) entry which is preliminary data.</text>
</comment>
<evidence type="ECO:0000313" key="10">
    <source>
        <dbReference type="EMBL" id="MCC9064708.1"/>
    </source>
</evidence>
<dbReference type="EMBL" id="JAJJMM010000001">
    <property type="protein sequence ID" value="MCC9064708.1"/>
    <property type="molecule type" value="Genomic_DNA"/>
</dbReference>
<dbReference type="EC" id="1.1.5.4" evidence="9"/>
<comment type="catalytic activity">
    <reaction evidence="1 9">
        <text>(S)-malate + a quinone = a quinol + oxaloacetate</text>
        <dbReference type="Rhea" id="RHEA:46012"/>
        <dbReference type="ChEBI" id="CHEBI:15589"/>
        <dbReference type="ChEBI" id="CHEBI:16452"/>
        <dbReference type="ChEBI" id="CHEBI:24646"/>
        <dbReference type="ChEBI" id="CHEBI:132124"/>
        <dbReference type="EC" id="1.1.5.4"/>
    </reaction>
</comment>
<dbReference type="RefSeq" id="WP_230037883.1">
    <property type="nucleotide sequence ID" value="NZ_JAJJMM010000001.1"/>
</dbReference>
<evidence type="ECO:0000313" key="11">
    <source>
        <dbReference type="Proteomes" id="UP001430679"/>
    </source>
</evidence>
<evidence type="ECO:0000256" key="2">
    <source>
        <dbReference type="ARBA" id="ARBA00001974"/>
    </source>
</evidence>
<dbReference type="InterPro" id="IPR006231">
    <property type="entry name" value="MQO"/>
</dbReference>
<proteinExistence type="inferred from homology"/>
<dbReference type="GO" id="GO:0008924">
    <property type="term" value="F:L-malate dehydrogenase (quinone) activity"/>
    <property type="evidence" value="ECO:0007669"/>
    <property type="project" value="UniProtKB-EC"/>
</dbReference>
<gene>
    <name evidence="9 10" type="primary">mqo</name>
    <name evidence="10" type="ORF">LNP81_17005</name>
</gene>
<dbReference type="Gene3D" id="3.50.50.60">
    <property type="entry name" value="FAD/NAD(P)-binding domain"/>
    <property type="match status" value="1"/>
</dbReference>
<dbReference type="PROSITE" id="PS51257">
    <property type="entry name" value="PROKAR_LIPOPROTEIN"/>
    <property type="match status" value="1"/>
</dbReference>
<dbReference type="NCBIfam" id="TIGR01320">
    <property type="entry name" value="mal_quin_oxido"/>
    <property type="match status" value="1"/>
</dbReference>
<dbReference type="PANTHER" id="PTHR43104:SF2">
    <property type="entry name" value="L-2-HYDROXYGLUTARATE DEHYDROGENASE, MITOCHONDRIAL"/>
    <property type="match status" value="1"/>
</dbReference>
<dbReference type="HAMAP" id="MF_00212">
    <property type="entry name" value="MQO"/>
    <property type="match status" value="1"/>
</dbReference>
<dbReference type="SUPFAM" id="SSF51905">
    <property type="entry name" value="FAD/NAD(P)-binding domain"/>
    <property type="match status" value="1"/>
</dbReference>
<evidence type="ECO:0000256" key="3">
    <source>
        <dbReference type="ARBA" id="ARBA00005012"/>
    </source>
</evidence>
<evidence type="ECO:0000256" key="5">
    <source>
        <dbReference type="ARBA" id="ARBA00022532"/>
    </source>
</evidence>
<accession>A0ABS8MGU3</accession>
<dbReference type="InterPro" id="IPR036188">
    <property type="entry name" value="FAD/NAD-bd_sf"/>
</dbReference>
<reference evidence="10" key="1">
    <citation type="submission" date="2021-11" db="EMBL/GenBank/DDBJ databases">
        <title>Description of novel Flavobacterium species.</title>
        <authorList>
            <person name="Saticioglu I.B."/>
            <person name="Ay H."/>
            <person name="Altun S."/>
            <person name="Duman M."/>
        </authorList>
    </citation>
    <scope>NUCLEOTIDE SEQUENCE</scope>
    <source>
        <strain evidence="10">F-30</strain>
    </source>
</reference>
<dbReference type="Pfam" id="PF06039">
    <property type="entry name" value="Mqo"/>
    <property type="match status" value="1"/>
</dbReference>
<dbReference type="Proteomes" id="UP001430679">
    <property type="component" value="Unassembled WGS sequence"/>
</dbReference>
<keyword evidence="5 9" id="KW-0816">Tricarboxylic acid cycle</keyword>
<dbReference type="NCBIfam" id="NF003608">
    <property type="entry name" value="PRK05257.2-4"/>
    <property type="match status" value="1"/>
</dbReference>
<keyword evidence="11" id="KW-1185">Reference proteome</keyword>
<comment type="pathway">
    <text evidence="3 9">Carbohydrate metabolism; tricarboxylic acid cycle; oxaloacetate from (S)-malate (quinone route): step 1/1.</text>
</comment>
<dbReference type="PANTHER" id="PTHR43104">
    <property type="entry name" value="L-2-HYDROXYGLUTARATE DEHYDROGENASE, MITOCHONDRIAL"/>
    <property type="match status" value="1"/>
</dbReference>
<keyword evidence="7 9" id="KW-0274">FAD</keyword>
<evidence type="ECO:0000256" key="8">
    <source>
        <dbReference type="ARBA" id="ARBA00023002"/>
    </source>
</evidence>
<dbReference type="NCBIfam" id="NF003611">
    <property type="entry name" value="PRK05257.3-2"/>
    <property type="match status" value="1"/>
</dbReference>
<keyword evidence="6 9" id="KW-0285">Flavoprotein</keyword>
<sequence>MKRGISCLLCILILGSCTEKKSNPEETVDVVMVGGGIMSVTLANMLNELDPELSIVTYERLDAVGKESSSAWNNAGTGHSALCELNYTPELSNGTIDTHKAVEINESFEISKQFWSYLVSKGKIGPPKTFINPTPHMSFVIGDENVKYLKKRYLALQKEPLFTGMEFSDDQKQIKSWIPLVMDGRDPSQKVAATKIDIGTDVNYGSLTAELASNLLKAGKMKLELNHEVTNFKRNSDGTWKVYVKDLKNNTTKTIDAKFVFIGAGGATLPLLEKTHIPEAKGYGGFPVSGEWLVCNNPEIIAQHQAKVYGKASVGSPPMSVPHLDTRIINGKKELLFGPFAGFSSKFLKNGTWGDLPASFNFYNIRPMLEAGLDNVPLTKYLVQQVVLTPEQRLAALREYFPKAKMEDWDLKVAGQRVQVIKIDETTQGGILQFGTEVVTASDGSVAALLGASPGASTSVSIMLKVIEKCYKTKLETPQWQAKIKEMIPSYGQKLSDNIALANQIRKNDSEKLGIVWKEIYKDTIQQQKGH</sequence>
<evidence type="ECO:0000256" key="7">
    <source>
        <dbReference type="ARBA" id="ARBA00022827"/>
    </source>
</evidence>
<evidence type="ECO:0000256" key="9">
    <source>
        <dbReference type="HAMAP-Rule" id="MF_00212"/>
    </source>
</evidence>
<evidence type="ECO:0000256" key="4">
    <source>
        <dbReference type="ARBA" id="ARBA00006389"/>
    </source>
</evidence>
<dbReference type="NCBIfam" id="NF009875">
    <property type="entry name" value="PRK13339.1"/>
    <property type="match status" value="1"/>
</dbReference>
<keyword evidence="8 9" id="KW-0560">Oxidoreductase</keyword>
<evidence type="ECO:0000256" key="1">
    <source>
        <dbReference type="ARBA" id="ARBA00001139"/>
    </source>
</evidence>